<evidence type="ECO:0000313" key="1">
    <source>
        <dbReference type="EMBL" id="MBE4908840.1"/>
    </source>
</evidence>
<keyword evidence="2" id="KW-1185">Reference proteome</keyword>
<proteinExistence type="predicted"/>
<dbReference type="Pfam" id="PF02620">
    <property type="entry name" value="YceD"/>
    <property type="match status" value="1"/>
</dbReference>
<dbReference type="Proteomes" id="UP001516662">
    <property type="component" value="Unassembled WGS sequence"/>
</dbReference>
<sequence length="172" mass="19165">MKWSITQLHQLKNKGLSFNESVDASELIGVNSIRGIDPVIVSGTADLSSKKVTFHLSISGKMILPCSRTLVDVNYPFEVKSTETFLLSQTSDFEADEDAHVVHGEMIDLYPIIRELILLEIPLQVFSEDENPAGGAPQTGRDWEVISEEDKSNQIDPRLAGLSKFFENDKKD</sequence>
<gene>
    <name evidence="1" type="ORF">IMZ08_12300</name>
</gene>
<organism evidence="1 2">
    <name type="scientific">Litchfieldia luteola</name>
    <dbReference type="NCBI Taxonomy" id="682179"/>
    <lineage>
        <taxon>Bacteria</taxon>
        <taxon>Bacillati</taxon>
        <taxon>Bacillota</taxon>
        <taxon>Bacilli</taxon>
        <taxon>Bacillales</taxon>
        <taxon>Bacillaceae</taxon>
        <taxon>Litchfieldia</taxon>
    </lineage>
</organism>
<protein>
    <submittedName>
        <fullName evidence="1">DUF177 domain-containing protein</fullName>
    </submittedName>
</protein>
<dbReference type="RefSeq" id="WP_193536862.1">
    <property type="nucleotide sequence ID" value="NZ_JADCLJ010000020.1"/>
</dbReference>
<evidence type="ECO:0000313" key="2">
    <source>
        <dbReference type="Proteomes" id="UP001516662"/>
    </source>
</evidence>
<accession>A0ABR9QK15</accession>
<comment type="caution">
    <text evidence="1">The sequence shown here is derived from an EMBL/GenBank/DDBJ whole genome shotgun (WGS) entry which is preliminary data.</text>
</comment>
<name>A0ABR9QK15_9BACI</name>
<dbReference type="InterPro" id="IPR003772">
    <property type="entry name" value="YceD"/>
</dbReference>
<reference evidence="1 2" key="1">
    <citation type="submission" date="2020-10" db="EMBL/GenBank/DDBJ databases">
        <title>Bacillus sp. HD4P25, an endophyte from a halophyte.</title>
        <authorList>
            <person name="Sun J.-Q."/>
        </authorList>
    </citation>
    <scope>NUCLEOTIDE SEQUENCE [LARGE SCALE GENOMIC DNA]</scope>
    <source>
        <strain evidence="1 2">YIM 93174</strain>
    </source>
</reference>
<dbReference type="EMBL" id="JADCLJ010000020">
    <property type="protein sequence ID" value="MBE4908840.1"/>
    <property type="molecule type" value="Genomic_DNA"/>
</dbReference>